<dbReference type="RefSeq" id="WP_218091757.1">
    <property type="nucleotide sequence ID" value="NZ_CAJVAS010000006.1"/>
</dbReference>
<gene>
    <name evidence="1" type="ORF">PAESOLCIP111_01975</name>
</gene>
<accession>A0A916JYX0</accession>
<reference evidence="1" key="1">
    <citation type="submission" date="2021-06" db="EMBL/GenBank/DDBJ databases">
        <authorList>
            <person name="Criscuolo A."/>
        </authorList>
    </citation>
    <scope>NUCLEOTIDE SEQUENCE</scope>
    <source>
        <strain evidence="1">CIP111600</strain>
    </source>
</reference>
<keyword evidence="2" id="KW-1185">Reference proteome</keyword>
<dbReference type="EMBL" id="CAJVAS010000006">
    <property type="protein sequence ID" value="CAG7617051.1"/>
    <property type="molecule type" value="Genomic_DNA"/>
</dbReference>
<evidence type="ECO:0000313" key="2">
    <source>
        <dbReference type="Proteomes" id="UP000693672"/>
    </source>
</evidence>
<dbReference type="Proteomes" id="UP000693672">
    <property type="component" value="Unassembled WGS sequence"/>
</dbReference>
<name>A0A916JYX0_9BACL</name>
<organism evidence="1 2">
    <name type="scientific">Paenibacillus solanacearum</name>
    <dbReference type="NCBI Taxonomy" id="2048548"/>
    <lineage>
        <taxon>Bacteria</taxon>
        <taxon>Bacillati</taxon>
        <taxon>Bacillota</taxon>
        <taxon>Bacilli</taxon>
        <taxon>Bacillales</taxon>
        <taxon>Paenibacillaceae</taxon>
        <taxon>Paenibacillus</taxon>
    </lineage>
</organism>
<protein>
    <submittedName>
        <fullName evidence="1">Uncharacterized protein</fullName>
    </submittedName>
</protein>
<proteinExistence type="predicted"/>
<sequence length="189" mass="19727">MANPKTPNLGLNKIDRTSPSTTTFNTKTYLDDNADVIDEKFDVTAGHKHDGTAGNGPKLTASALANGAATDAVIGNRTVDQAIAAALADTGSVTQLLSFMAKTLKSVKGTENWKDEAATTLAAAYAHATNTSNPHNVTAAQIGAETPAGAQAKADNARKDSAKEFVLEVRTSDPASPVVGRIWYRSDLE</sequence>
<comment type="caution">
    <text evidence="1">The sequence shown here is derived from an EMBL/GenBank/DDBJ whole genome shotgun (WGS) entry which is preliminary data.</text>
</comment>
<dbReference type="AlphaFoldDB" id="A0A916JYX0"/>
<evidence type="ECO:0000313" key="1">
    <source>
        <dbReference type="EMBL" id="CAG7617051.1"/>
    </source>
</evidence>